<evidence type="ECO:0000256" key="7">
    <source>
        <dbReference type="ARBA" id="ARBA00022840"/>
    </source>
</evidence>
<dbReference type="EMBL" id="BSNK01000001">
    <property type="protein sequence ID" value="GLQ23633.1"/>
    <property type="molecule type" value="Genomic_DNA"/>
</dbReference>
<evidence type="ECO:0000256" key="1">
    <source>
        <dbReference type="ARBA" id="ARBA00000085"/>
    </source>
</evidence>
<gene>
    <name evidence="10" type="ORF">GCM10007853_15070</name>
</gene>
<dbReference type="InterPro" id="IPR003661">
    <property type="entry name" value="HisK_dim/P_dom"/>
</dbReference>
<keyword evidence="4" id="KW-0808">Transferase</keyword>
<dbReference type="Gene3D" id="3.30.565.10">
    <property type="entry name" value="Histidine kinase-like ATPase, C-terminal domain"/>
    <property type="match status" value="1"/>
</dbReference>
<evidence type="ECO:0000256" key="3">
    <source>
        <dbReference type="ARBA" id="ARBA00022553"/>
    </source>
</evidence>
<comment type="catalytic activity">
    <reaction evidence="1">
        <text>ATP + protein L-histidine = ADP + protein N-phospho-L-histidine.</text>
        <dbReference type="EC" id="2.7.13.3"/>
    </reaction>
</comment>
<dbReference type="PANTHER" id="PTHR43065:SF10">
    <property type="entry name" value="PEROXIDE STRESS-ACTIVATED HISTIDINE KINASE MAK3"/>
    <property type="match status" value="1"/>
</dbReference>
<dbReference type="InterPro" id="IPR003594">
    <property type="entry name" value="HATPase_dom"/>
</dbReference>
<name>A0ABQ5V9Y2_9PROT</name>
<dbReference type="Gene3D" id="1.10.287.130">
    <property type="match status" value="1"/>
</dbReference>
<evidence type="ECO:0000256" key="4">
    <source>
        <dbReference type="ARBA" id="ARBA00022679"/>
    </source>
</evidence>
<dbReference type="Pfam" id="PF00512">
    <property type="entry name" value="HisKA"/>
    <property type="match status" value="1"/>
</dbReference>
<accession>A0ABQ5V9Y2</accession>
<dbReference type="EC" id="2.7.13.3" evidence="2"/>
<dbReference type="InterPro" id="IPR036890">
    <property type="entry name" value="HATPase_C_sf"/>
</dbReference>
<reference evidence="10" key="1">
    <citation type="journal article" date="2014" name="Int. J. Syst. Evol. Microbiol.">
        <title>Complete genome of a new Firmicutes species belonging to the dominant human colonic microbiota ('Ruminococcus bicirculans') reveals two chromosomes and a selective capacity to utilize plant glucans.</title>
        <authorList>
            <consortium name="NISC Comparative Sequencing Program"/>
            <person name="Wegmann U."/>
            <person name="Louis P."/>
            <person name="Goesmann A."/>
            <person name="Henrissat B."/>
            <person name="Duncan S.H."/>
            <person name="Flint H.J."/>
        </authorList>
    </citation>
    <scope>NUCLEOTIDE SEQUENCE</scope>
    <source>
        <strain evidence="10">NBRC 108219</strain>
    </source>
</reference>
<evidence type="ECO:0000256" key="6">
    <source>
        <dbReference type="ARBA" id="ARBA00022777"/>
    </source>
</evidence>
<dbReference type="SUPFAM" id="SSF55874">
    <property type="entry name" value="ATPase domain of HSP90 chaperone/DNA topoisomerase II/histidine kinase"/>
    <property type="match status" value="1"/>
</dbReference>
<dbReference type="PRINTS" id="PR00344">
    <property type="entry name" value="BCTRLSENSOR"/>
</dbReference>
<dbReference type="InterPro" id="IPR004358">
    <property type="entry name" value="Sig_transdc_His_kin-like_C"/>
</dbReference>
<dbReference type="CDD" id="cd00130">
    <property type="entry name" value="PAS"/>
    <property type="match status" value="1"/>
</dbReference>
<keyword evidence="3" id="KW-0597">Phosphoprotein</keyword>
<dbReference type="Pfam" id="PF02518">
    <property type="entry name" value="HATPase_c"/>
    <property type="match status" value="1"/>
</dbReference>
<dbReference type="SUPFAM" id="SSF47384">
    <property type="entry name" value="Homodimeric domain of signal transducing histidine kinase"/>
    <property type="match status" value="1"/>
</dbReference>
<comment type="caution">
    <text evidence="10">The sequence shown here is derived from an EMBL/GenBank/DDBJ whole genome shotgun (WGS) entry which is preliminary data.</text>
</comment>
<evidence type="ECO:0000313" key="10">
    <source>
        <dbReference type="EMBL" id="GLQ23633.1"/>
    </source>
</evidence>
<organism evidence="10 11">
    <name type="scientific">Algimonas ampicilliniresistens</name>
    <dbReference type="NCBI Taxonomy" id="1298735"/>
    <lineage>
        <taxon>Bacteria</taxon>
        <taxon>Pseudomonadati</taxon>
        <taxon>Pseudomonadota</taxon>
        <taxon>Alphaproteobacteria</taxon>
        <taxon>Maricaulales</taxon>
        <taxon>Robiginitomaculaceae</taxon>
        <taxon>Algimonas</taxon>
    </lineage>
</organism>
<dbReference type="InterPro" id="IPR000014">
    <property type="entry name" value="PAS"/>
</dbReference>
<dbReference type="Gene3D" id="3.30.450.20">
    <property type="entry name" value="PAS domain"/>
    <property type="match status" value="1"/>
</dbReference>
<sequence>MSTSLIEDWPFPMFEVDEGLIRFANLSAQEWTGDSLKRMSGKPIAEIVKTQPDLVEQMAKSRDTATALTTRGCQATLPSGVTLTCHVTVFPVEGGSQGVSFWLAGPRPRASAMGVPVVSGMGRMIAHELKNPLAGIKGAAQLLRDDVPTDEGRALLDLIGSEIDRIRRLADRMETLGDSDPDHMDSVNIHTVLRQARRIVQSAEPRLVFTERYDPSLPHAAGDADTLMQALLNLIRNAQDALCDTDNPEIELATTFRSGVTGLGENGRQGRHLPIQINVTDNGPGIADDLQDHIFQPFVSTKRDGQGLGLALVSKVTKAHGGLVEVRSRPGRTTFSILLPAPTGEYHEV</sequence>
<evidence type="ECO:0000259" key="9">
    <source>
        <dbReference type="PROSITE" id="PS50109"/>
    </source>
</evidence>
<dbReference type="InterPro" id="IPR035965">
    <property type="entry name" value="PAS-like_dom_sf"/>
</dbReference>
<evidence type="ECO:0000256" key="8">
    <source>
        <dbReference type="ARBA" id="ARBA00023012"/>
    </source>
</evidence>
<dbReference type="RefSeq" id="WP_284389246.1">
    <property type="nucleotide sequence ID" value="NZ_BSNK01000001.1"/>
</dbReference>
<keyword evidence="5" id="KW-0547">Nucleotide-binding</keyword>
<dbReference type="SUPFAM" id="SSF55785">
    <property type="entry name" value="PYP-like sensor domain (PAS domain)"/>
    <property type="match status" value="1"/>
</dbReference>
<dbReference type="InterPro" id="IPR036097">
    <property type="entry name" value="HisK_dim/P_sf"/>
</dbReference>
<protein>
    <recommendedName>
        <fullName evidence="2">histidine kinase</fullName>
        <ecNumber evidence="2">2.7.13.3</ecNumber>
    </recommendedName>
</protein>
<evidence type="ECO:0000256" key="2">
    <source>
        <dbReference type="ARBA" id="ARBA00012438"/>
    </source>
</evidence>
<keyword evidence="11" id="KW-1185">Reference proteome</keyword>
<evidence type="ECO:0000256" key="5">
    <source>
        <dbReference type="ARBA" id="ARBA00022741"/>
    </source>
</evidence>
<keyword evidence="7" id="KW-0067">ATP-binding</keyword>
<dbReference type="CDD" id="cd00082">
    <property type="entry name" value="HisKA"/>
    <property type="match status" value="1"/>
</dbReference>
<feature type="domain" description="Histidine kinase" evidence="9">
    <location>
        <begin position="124"/>
        <end position="343"/>
    </location>
</feature>
<dbReference type="InterPro" id="IPR005467">
    <property type="entry name" value="His_kinase_dom"/>
</dbReference>
<keyword evidence="6" id="KW-0418">Kinase</keyword>
<dbReference type="Proteomes" id="UP001161391">
    <property type="component" value="Unassembled WGS sequence"/>
</dbReference>
<evidence type="ECO:0000313" key="11">
    <source>
        <dbReference type="Proteomes" id="UP001161391"/>
    </source>
</evidence>
<dbReference type="PANTHER" id="PTHR43065">
    <property type="entry name" value="SENSOR HISTIDINE KINASE"/>
    <property type="match status" value="1"/>
</dbReference>
<dbReference type="PROSITE" id="PS50109">
    <property type="entry name" value="HIS_KIN"/>
    <property type="match status" value="1"/>
</dbReference>
<reference evidence="10" key="2">
    <citation type="submission" date="2023-01" db="EMBL/GenBank/DDBJ databases">
        <title>Draft genome sequence of Algimonas ampicilliniresistens strain NBRC 108219.</title>
        <authorList>
            <person name="Sun Q."/>
            <person name="Mori K."/>
        </authorList>
    </citation>
    <scope>NUCLEOTIDE SEQUENCE</scope>
    <source>
        <strain evidence="10">NBRC 108219</strain>
    </source>
</reference>
<proteinExistence type="predicted"/>
<keyword evidence="8" id="KW-0902">Two-component regulatory system</keyword>
<dbReference type="SMART" id="SM00387">
    <property type="entry name" value="HATPase_c"/>
    <property type="match status" value="1"/>
</dbReference>
<dbReference type="SMART" id="SM00388">
    <property type="entry name" value="HisKA"/>
    <property type="match status" value="1"/>
</dbReference>